<dbReference type="InterPro" id="IPR019734">
    <property type="entry name" value="TPR_rpt"/>
</dbReference>
<dbReference type="EC" id="3.4.-.-" evidence="4"/>
<accession>A0A6S6WPH7</accession>
<dbReference type="EMBL" id="CADCXY010000003">
    <property type="protein sequence ID" value="CAB0151139.1"/>
    <property type="molecule type" value="Genomic_DNA"/>
</dbReference>
<feature type="repeat" description="TPR" evidence="3">
    <location>
        <begin position="42"/>
        <end position="75"/>
    </location>
</feature>
<dbReference type="SUPFAM" id="SSF48452">
    <property type="entry name" value="TPR-like"/>
    <property type="match status" value="1"/>
</dbReference>
<proteinExistence type="predicted"/>
<dbReference type="NCBIfam" id="TIGR02521">
    <property type="entry name" value="type_IV_pilW"/>
    <property type="match status" value="1"/>
</dbReference>
<dbReference type="PROSITE" id="PS51257">
    <property type="entry name" value="PROKAR_LIPOPROTEIN"/>
    <property type="match status" value="1"/>
</dbReference>
<keyword evidence="5" id="KW-1185">Reference proteome</keyword>
<reference evidence="4 5" key="1">
    <citation type="submission" date="2020-02" db="EMBL/GenBank/DDBJ databases">
        <authorList>
            <person name="Rodrigo-Torres L."/>
            <person name="Arahal R. D."/>
            <person name="Lucena T."/>
        </authorList>
    </citation>
    <scope>NUCLEOTIDE SEQUENCE [LARGE SCALE GENOMIC DNA]</scope>
    <source>
        <strain evidence="4 5">CECT 9734</strain>
    </source>
</reference>
<keyword evidence="1" id="KW-0677">Repeat</keyword>
<dbReference type="PANTHER" id="PTHR12558">
    <property type="entry name" value="CELL DIVISION CYCLE 16,23,27"/>
    <property type="match status" value="1"/>
</dbReference>
<feature type="repeat" description="TPR" evidence="3">
    <location>
        <begin position="76"/>
        <end position="109"/>
    </location>
</feature>
<feature type="repeat" description="TPR" evidence="3">
    <location>
        <begin position="110"/>
        <end position="143"/>
    </location>
</feature>
<dbReference type="PROSITE" id="PS50005">
    <property type="entry name" value="TPR"/>
    <property type="match status" value="3"/>
</dbReference>
<organism evidence="4 5">
    <name type="scientific">Pseudidiomarina piscicola</name>
    <dbReference type="NCBI Taxonomy" id="2614830"/>
    <lineage>
        <taxon>Bacteria</taxon>
        <taxon>Pseudomonadati</taxon>
        <taxon>Pseudomonadota</taxon>
        <taxon>Gammaproteobacteria</taxon>
        <taxon>Alteromonadales</taxon>
        <taxon>Idiomarinaceae</taxon>
        <taxon>Pseudidiomarina</taxon>
    </lineage>
</organism>
<keyword evidence="4" id="KW-0645">Protease</keyword>
<protein>
    <submittedName>
        <fullName evidence="4">Beta-barrel assembly-enhancing protease</fullName>
        <ecNumber evidence="4">3.4.-.-</ecNumber>
    </submittedName>
</protein>
<gene>
    <name evidence="4" type="primary">bepA_3</name>
    <name evidence="4" type="ORF">PSI9734_01553</name>
</gene>
<evidence type="ECO:0000256" key="2">
    <source>
        <dbReference type="ARBA" id="ARBA00022803"/>
    </source>
</evidence>
<dbReference type="Proteomes" id="UP000481517">
    <property type="component" value="Unassembled WGS sequence"/>
</dbReference>
<dbReference type="GO" id="GO:0006508">
    <property type="term" value="P:proteolysis"/>
    <property type="evidence" value="ECO:0007669"/>
    <property type="project" value="UniProtKB-KW"/>
</dbReference>
<dbReference type="AlphaFoldDB" id="A0A6S6WPH7"/>
<sequence>MRRLQQILLVTSVALLVTGCVSQRTVDGKNQPAQKFNTQEAASTRLALGLQYLQSGNYQQARANLERAREYTPNNPAVLTGLAFYYQRVKEYQSAERYYRQAIDLQPTNGDTYNNLGALLCSIGRYDEADRYFQQALQIPDYIKVASTYENAARCAAKAGKMQQSDQYFRRAMNHSAGSSSILESYAAVLLEQQRTEKAAQVLRQRANLPQLSAQYLWLEIQLAKQQNNKVRQISFAELLLSRFPNSRQAREYQAQTSEPNS</sequence>
<evidence type="ECO:0000256" key="3">
    <source>
        <dbReference type="PROSITE-ProRule" id="PRU00339"/>
    </source>
</evidence>
<dbReference type="InterPro" id="IPR011990">
    <property type="entry name" value="TPR-like_helical_dom_sf"/>
</dbReference>
<dbReference type="RefSeq" id="WP_173920533.1">
    <property type="nucleotide sequence ID" value="NZ_CADCXY010000003.1"/>
</dbReference>
<evidence type="ECO:0000256" key="1">
    <source>
        <dbReference type="ARBA" id="ARBA00022737"/>
    </source>
</evidence>
<evidence type="ECO:0000313" key="5">
    <source>
        <dbReference type="Proteomes" id="UP000481517"/>
    </source>
</evidence>
<keyword evidence="4" id="KW-0378">Hydrolase</keyword>
<dbReference type="Gene3D" id="1.25.40.10">
    <property type="entry name" value="Tetratricopeptide repeat domain"/>
    <property type="match status" value="1"/>
</dbReference>
<dbReference type="Pfam" id="PF07719">
    <property type="entry name" value="TPR_2"/>
    <property type="match status" value="1"/>
</dbReference>
<dbReference type="PROSITE" id="PS50293">
    <property type="entry name" value="TPR_REGION"/>
    <property type="match status" value="1"/>
</dbReference>
<keyword evidence="2 3" id="KW-0802">TPR repeat</keyword>
<dbReference type="Pfam" id="PF13424">
    <property type="entry name" value="TPR_12"/>
    <property type="match status" value="1"/>
</dbReference>
<dbReference type="GO" id="GO:0008233">
    <property type="term" value="F:peptidase activity"/>
    <property type="evidence" value="ECO:0007669"/>
    <property type="project" value="UniProtKB-KW"/>
</dbReference>
<evidence type="ECO:0000313" key="4">
    <source>
        <dbReference type="EMBL" id="CAB0151139.1"/>
    </source>
</evidence>
<dbReference type="InterPro" id="IPR013360">
    <property type="entry name" value="Pilus_4_PilW"/>
</dbReference>
<dbReference type="PANTHER" id="PTHR12558:SF13">
    <property type="entry name" value="CELL DIVISION CYCLE PROTEIN 27 HOMOLOG"/>
    <property type="match status" value="1"/>
</dbReference>
<name>A0A6S6WPH7_9GAMM</name>
<dbReference type="SMART" id="SM00028">
    <property type="entry name" value="TPR"/>
    <property type="match status" value="4"/>
</dbReference>
<dbReference type="InterPro" id="IPR013105">
    <property type="entry name" value="TPR_2"/>
</dbReference>